<accession>A0ABW4AS32</accession>
<gene>
    <name evidence="1" type="ORF">ACFQ5G_47415</name>
</gene>
<evidence type="ECO:0000313" key="2">
    <source>
        <dbReference type="Proteomes" id="UP001597183"/>
    </source>
</evidence>
<keyword evidence="1" id="KW-0378">Hydrolase</keyword>
<dbReference type="InterPro" id="IPR029058">
    <property type="entry name" value="AB_hydrolase_fold"/>
</dbReference>
<proteinExistence type="predicted"/>
<dbReference type="EMBL" id="JBHTMK010000063">
    <property type="protein sequence ID" value="MFD1373005.1"/>
    <property type="molecule type" value="Genomic_DNA"/>
</dbReference>
<name>A0ABW4AS32_9ACTN</name>
<dbReference type="Gene3D" id="3.40.50.1820">
    <property type="entry name" value="alpha/beta hydrolase"/>
    <property type="match status" value="1"/>
</dbReference>
<evidence type="ECO:0000313" key="1">
    <source>
        <dbReference type="EMBL" id="MFD1373005.1"/>
    </source>
</evidence>
<protein>
    <submittedName>
        <fullName evidence="1">Alpha/beta hydrolase</fullName>
    </submittedName>
</protein>
<organism evidence="1 2">
    <name type="scientific">Actinoplanes sichuanensis</name>
    <dbReference type="NCBI Taxonomy" id="512349"/>
    <lineage>
        <taxon>Bacteria</taxon>
        <taxon>Bacillati</taxon>
        <taxon>Actinomycetota</taxon>
        <taxon>Actinomycetes</taxon>
        <taxon>Micromonosporales</taxon>
        <taxon>Micromonosporaceae</taxon>
        <taxon>Actinoplanes</taxon>
    </lineage>
</organism>
<reference evidence="2" key="1">
    <citation type="journal article" date="2019" name="Int. J. Syst. Evol. Microbiol.">
        <title>The Global Catalogue of Microorganisms (GCM) 10K type strain sequencing project: providing services to taxonomists for standard genome sequencing and annotation.</title>
        <authorList>
            <consortium name="The Broad Institute Genomics Platform"/>
            <consortium name="The Broad Institute Genome Sequencing Center for Infectious Disease"/>
            <person name="Wu L."/>
            <person name="Ma J."/>
        </authorList>
    </citation>
    <scope>NUCLEOTIDE SEQUENCE [LARGE SCALE GENOMIC DNA]</scope>
    <source>
        <strain evidence="2">CCM 7526</strain>
    </source>
</reference>
<dbReference type="Proteomes" id="UP001597183">
    <property type="component" value="Unassembled WGS sequence"/>
</dbReference>
<dbReference type="SUPFAM" id="SSF53474">
    <property type="entry name" value="alpha/beta-Hydrolases"/>
    <property type="match status" value="1"/>
</dbReference>
<sequence length="225" mass="24134">MGITYVLIHSPSVGPATWAPVADRLPGSIVPSLLHVADTEPPFWPAVAETVAAAIGALPAGERVVLVAHSNAGLFVPSVVAASDRTVEALVFVDAAVPARPGPTAVVSPEFLPFLRAKADADGRLPPWTSWWDETDVAPMFPDARTRRVVEAEQPRLPLAYYEQHIPAPPGWDHRTCGYVLFAPPYETIAADCGWPVEHLPGHHLHQLVDPDAVAEAIRKLSHSG</sequence>
<dbReference type="GO" id="GO:0016787">
    <property type="term" value="F:hydrolase activity"/>
    <property type="evidence" value="ECO:0007669"/>
    <property type="project" value="UniProtKB-KW"/>
</dbReference>
<dbReference type="RefSeq" id="WP_317794734.1">
    <property type="nucleotide sequence ID" value="NZ_AP028461.1"/>
</dbReference>
<comment type="caution">
    <text evidence="1">The sequence shown here is derived from an EMBL/GenBank/DDBJ whole genome shotgun (WGS) entry which is preliminary data.</text>
</comment>
<keyword evidence="2" id="KW-1185">Reference proteome</keyword>